<keyword evidence="3" id="KW-1185">Reference proteome</keyword>
<evidence type="ECO:0000313" key="3">
    <source>
        <dbReference type="Proteomes" id="UP000031668"/>
    </source>
</evidence>
<gene>
    <name evidence="2" type="ORF">RF11_03485</name>
</gene>
<dbReference type="EMBL" id="JWZT01004899">
    <property type="protein sequence ID" value="KII62685.1"/>
    <property type="molecule type" value="Genomic_DNA"/>
</dbReference>
<sequence>MNDQERQNNTKIQAHYKFIKENGTCYVKINKIQNDKNPLGLLADRIKVHGEHRVLVKLEKFKGEIKRHFDQLMPRLQRTIIVIISLFIFQCEKLQENTQPNTTKERKSAQTFHENSKKSQTLPSAAL</sequence>
<feature type="region of interest" description="Disordered" evidence="1">
    <location>
        <begin position="98"/>
        <end position="127"/>
    </location>
</feature>
<name>A0A0C2M6P2_THEKT</name>
<dbReference type="Proteomes" id="UP000031668">
    <property type="component" value="Unassembled WGS sequence"/>
</dbReference>
<proteinExistence type="predicted"/>
<dbReference type="AlphaFoldDB" id="A0A0C2M6P2"/>
<reference evidence="2 3" key="1">
    <citation type="journal article" date="2014" name="Genome Biol. Evol.">
        <title>The genome of the myxosporean Thelohanellus kitauei shows adaptations to nutrient acquisition within its fish host.</title>
        <authorList>
            <person name="Yang Y."/>
            <person name="Xiong J."/>
            <person name="Zhou Z."/>
            <person name="Huo F."/>
            <person name="Miao W."/>
            <person name="Ran C."/>
            <person name="Liu Y."/>
            <person name="Zhang J."/>
            <person name="Feng J."/>
            <person name="Wang M."/>
            <person name="Wang M."/>
            <person name="Wang L."/>
            <person name="Yao B."/>
        </authorList>
    </citation>
    <scope>NUCLEOTIDE SEQUENCE [LARGE SCALE GENOMIC DNA]</scope>
    <source>
        <strain evidence="2">Wuqing</strain>
    </source>
</reference>
<protein>
    <submittedName>
        <fullName evidence="2">Uncharacterized protein</fullName>
    </submittedName>
</protein>
<accession>A0A0C2M6P2</accession>
<feature type="compositionally biased region" description="Polar residues" evidence="1">
    <location>
        <begin position="109"/>
        <end position="127"/>
    </location>
</feature>
<comment type="caution">
    <text evidence="2">The sequence shown here is derived from an EMBL/GenBank/DDBJ whole genome shotgun (WGS) entry which is preliminary data.</text>
</comment>
<evidence type="ECO:0000256" key="1">
    <source>
        <dbReference type="SAM" id="MobiDB-lite"/>
    </source>
</evidence>
<organism evidence="2 3">
    <name type="scientific">Thelohanellus kitauei</name>
    <name type="common">Myxosporean</name>
    <dbReference type="NCBI Taxonomy" id="669202"/>
    <lineage>
        <taxon>Eukaryota</taxon>
        <taxon>Metazoa</taxon>
        <taxon>Cnidaria</taxon>
        <taxon>Myxozoa</taxon>
        <taxon>Myxosporea</taxon>
        <taxon>Bivalvulida</taxon>
        <taxon>Platysporina</taxon>
        <taxon>Myxobolidae</taxon>
        <taxon>Thelohanellus</taxon>
    </lineage>
</organism>
<evidence type="ECO:0000313" key="2">
    <source>
        <dbReference type="EMBL" id="KII62685.1"/>
    </source>
</evidence>